<dbReference type="EMBL" id="JACXSI010000055">
    <property type="protein sequence ID" value="MBD3110100.1"/>
    <property type="molecule type" value="Genomic_DNA"/>
</dbReference>
<dbReference type="RefSeq" id="WP_190999630.1">
    <property type="nucleotide sequence ID" value="NZ_JACXSI010000055.1"/>
</dbReference>
<gene>
    <name evidence="1" type="ORF">IEO70_17340</name>
</gene>
<dbReference type="InterPro" id="IPR025358">
    <property type="entry name" value="DUF4262"/>
</dbReference>
<protein>
    <submittedName>
        <fullName evidence="1">DUF4262 domain-containing protein</fullName>
    </submittedName>
</protein>
<dbReference type="Pfam" id="PF14081">
    <property type="entry name" value="DUF4262"/>
    <property type="match status" value="1"/>
</dbReference>
<reference evidence="1" key="1">
    <citation type="submission" date="2020-09" db="EMBL/GenBank/DDBJ databases">
        <title>Bacillus faecalis sp. nov., a moderately halophilic bacterium isolated from cow faeces.</title>
        <authorList>
            <person name="Jiang L."/>
            <person name="Lee J."/>
        </authorList>
    </citation>
    <scope>NUCLEOTIDE SEQUENCE</scope>
    <source>
        <strain evidence="1">AGMB 02131</strain>
    </source>
</reference>
<name>A0A927D224_9BACI</name>
<dbReference type="AlphaFoldDB" id="A0A927D224"/>
<sequence length="134" mass="15504">MEKEIFISEENQKLLDKQGWFFDYEEIDGPLANIHTHGLAENLHHTDLQIVLKLDEETAGTLLHSIIENIKGGYTYYEGRSNKVIEELEVEFKKFKEDGRDVLRLIIPDQEGRFPSEEGCSEPYSKQYAELAAE</sequence>
<dbReference type="Proteomes" id="UP000602076">
    <property type="component" value="Unassembled WGS sequence"/>
</dbReference>
<keyword evidence="2" id="KW-1185">Reference proteome</keyword>
<evidence type="ECO:0000313" key="2">
    <source>
        <dbReference type="Proteomes" id="UP000602076"/>
    </source>
</evidence>
<accession>A0A927D224</accession>
<organism evidence="1 2">
    <name type="scientific">Peribacillus faecalis</name>
    <dbReference type="NCBI Taxonomy" id="2772559"/>
    <lineage>
        <taxon>Bacteria</taxon>
        <taxon>Bacillati</taxon>
        <taxon>Bacillota</taxon>
        <taxon>Bacilli</taxon>
        <taxon>Bacillales</taxon>
        <taxon>Bacillaceae</taxon>
        <taxon>Peribacillus</taxon>
    </lineage>
</organism>
<proteinExistence type="predicted"/>
<evidence type="ECO:0000313" key="1">
    <source>
        <dbReference type="EMBL" id="MBD3110100.1"/>
    </source>
</evidence>
<comment type="caution">
    <text evidence="1">The sequence shown here is derived from an EMBL/GenBank/DDBJ whole genome shotgun (WGS) entry which is preliminary data.</text>
</comment>